<feature type="coiled-coil region" evidence="1">
    <location>
        <begin position="86"/>
        <end position="113"/>
    </location>
</feature>
<evidence type="ECO:0000313" key="4">
    <source>
        <dbReference type="Proteomes" id="UP000729733"/>
    </source>
</evidence>
<sequence length="221" mass="25145">MNQYSYETNRQLLQDLMRQVNITDIYQLSTIAGVPRLPIIRIQRGLILNVSVGAIARIAKALNVSMDSFIETFSEQSPIAKVEPQVSENSDALAACQQEYQKLQQEMLQQQEFLEAEFQKSSLETIESWLLQWPTAVMAVHKNPSLPAARLVALVEPVEQLLKKWDVETIARVGEKIPYDPQYHQLIKGIAQIGEVVEVRYVGYKQEDKLLYKAKVSPVMS</sequence>
<accession>A0A964FKS3</accession>
<dbReference type="GO" id="GO:0003677">
    <property type="term" value="F:DNA binding"/>
    <property type="evidence" value="ECO:0007669"/>
    <property type="project" value="InterPro"/>
</dbReference>
<dbReference type="Proteomes" id="UP000729733">
    <property type="component" value="Unassembled WGS sequence"/>
</dbReference>
<dbReference type="InterPro" id="IPR010982">
    <property type="entry name" value="Lambda_DNA-bd_dom_sf"/>
</dbReference>
<proteinExistence type="predicted"/>
<organism evidence="3 4">
    <name type="scientific">Waterburya agarophytonicola KI4</name>
    <dbReference type="NCBI Taxonomy" id="2874699"/>
    <lineage>
        <taxon>Bacteria</taxon>
        <taxon>Bacillati</taxon>
        <taxon>Cyanobacteriota</taxon>
        <taxon>Cyanophyceae</taxon>
        <taxon>Pleurocapsales</taxon>
        <taxon>Hyellaceae</taxon>
        <taxon>Waterburya</taxon>
        <taxon>Waterburya agarophytonicola</taxon>
    </lineage>
</organism>
<evidence type="ECO:0000313" key="3">
    <source>
        <dbReference type="EMBL" id="MCC0179384.1"/>
    </source>
</evidence>
<dbReference type="EMBL" id="JADWDC010000080">
    <property type="protein sequence ID" value="MCC0179384.1"/>
    <property type="molecule type" value="Genomic_DNA"/>
</dbReference>
<dbReference type="PROSITE" id="PS50943">
    <property type="entry name" value="HTH_CROC1"/>
    <property type="match status" value="1"/>
</dbReference>
<reference evidence="3" key="1">
    <citation type="journal article" date="2021" name="Antonie Van Leeuwenhoek">
        <title>Draft genome and description of Waterburya agarophytonicola gen. nov. sp. nov. (Pleurocapsales, Cyanobacteria): a seaweed symbiont.</title>
        <authorList>
            <person name="Bonthond G."/>
            <person name="Shalygin S."/>
            <person name="Bayer T."/>
            <person name="Weinberger F."/>
        </authorList>
    </citation>
    <scope>NUCLEOTIDE SEQUENCE</scope>
    <source>
        <strain evidence="3">KI4</strain>
    </source>
</reference>
<comment type="caution">
    <text evidence="3">The sequence shown here is derived from an EMBL/GenBank/DDBJ whole genome shotgun (WGS) entry which is preliminary data.</text>
</comment>
<name>A0A964FKS3_9CYAN</name>
<feature type="domain" description="HTH cro/C1-type" evidence="2">
    <location>
        <begin position="49"/>
        <end position="69"/>
    </location>
</feature>
<dbReference type="Gene3D" id="1.10.260.40">
    <property type="entry name" value="lambda repressor-like DNA-binding domains"/>
    <property type="match status" value="1"/>
</dbReference>
<dbReference type="SUPFAM" id="SSF47413">
    <property type="entry name" value="lambda repressor-like DNA-binding domains"/>
    <property type="match status" value="1"/>
</dbReference>
<keyword evidence="1" id="KW-0175">Coiled coil</keyword>
<dbReference type="InterPro" id="IPR001387">
    <property type="entry name" value="Cro/C1-type_HTH"/>
</dbReference>
<gene>
    <name evidence="3" type="ORF">I4641_20700</name>
</gene>
<dbReference type="AlphaFoldDB" id="A0A964FKS3"/>
<keyword evidence="4" id="KW-1185">Reference proteome</keyword>
<protein>
    <recommendedName>
        <fullName evidence="2">HTH cro/C1-type domain-containing protein</fullName>
    </recommendedName>
</protein>
<evidence type="ECO:0000259" key="2">
    <source>
        <dbReference type="PROSITE" id="PS50943"/>
    </source>
</evidence>
<evidence type="ECO:0000256" key="1">
    <source>
        <dbReference type="SAM" id="Coils"/>
    </source>
</evidence>
<dbReference type="RefSeq" id="WP_229642484.1">
    <property type="nucleotide sequence ID" value="NZ_JADWDC010000080.1"/>
</dbReference>